<feature type="binding site" evidence="10">
    <location>
        <position position="169"/>
    </location>
    <ligand>
        <name>2-[(2R,5Z)-2-carboxy-4-methylthiazol-5(2H)-ylidene]ethyl phosphate</name>
        <dbReference type="ChEBI" id="CHEBI:62899"/>
    </ligand>
</feature>
<dbReference type="PANTHER" id="PTHR20857">
    <property type="entry name" value="THIAMINE-PHOSPHATE PYROPHOSPHORYLASE"/>
    <property type="match status" value="1"/>
</dbReference>
<feature type="binding site" evidence="10">
    <location>
        <position position="93"/>
    </location>
    <ligand>
        <name>Mg(2+)</name>
        <dbReference type="ChEBI" id="CHEBI:18420"/>
    </ligand>
</feature>
<reference evidence="14 15" key="1">
    <citation type="journal article" date="2016" name="Nat. Commun.">
        <title>Thousands of microbial genomes shed light on interconnected biogeochemical processes in an aquifer system.</title>
        <authorList>
            <person name="Anantharaman K."/>
            <person name="Brown C.T."/>
            <person name="Hug L.A."/>
            <person name="Sharon I."/>
            <person name="Castelle C.J."/>
            <person name="Probst A.J."/>
            <person name="Thomas B.C."/>
            <person name="Singh A."/>
            <person name="Wilkins M.J."/>
            <person name="Karaoz U."/>
            <person name="Brodie E.L."/>
            <person name="Williams K.H."/>
            <person name="Hubbard S.S."/>
            <person name="Banfield J.F."/>
        </authorList>
    </citation>
    <scope>NUCLEOTIDE SEQUENCE [LARGE SCALE GENOMIC DNA]</scope>
</reference>
<comment type="function">
    <text evidence="1 10">Condenses 4-methyl-5-(beta-hydroxyethyl)thiazole monophosphate (THZ-P) and 2-methyl-4-amino-5-hydroxymethyl pyrimidine pyrophosphate (HMP-PP) to form thiamine monophosphate (TMP).</text>
</comment>
<feature type="binding site" evidence="10">
    <location>
        <position position="112"/>
    </location>
    <ligand>
        <name>4-amino-2-methyl-5-(diphosphooxymethyl)pyrimidine</name>
        <dbReference type="ChEBI" id="CHEBI:57841"/>
    </ligand>
</feature>
<evidence type="ECO:0000256" key="7">
    <source>
        <dbReference type="ARBA" id="ARBA00047334"/>
    </source>
</evidence>
<evidence type="ECO:0000259" key="13">
    <source>
        <dbReference type="Pfam" id="PF02581"/>
    </source>
</evidence>
<comment type="catalytic activity">
    <reaction evidence="9 10 11">
        <text>2-[(2R,5Z)-2-carboxy-4-methylthiazol-5(2H)-ylidene]ethyl phosphate + 4-amino-2-methyl-5-(diphosphooxymethyl)pyrimidine + 2 H(+) = thiamine phosphate + CO2 + diphosphate</text>
        <dbReference type="Rhea" id="RHEA:47844"/>
        <dbReference type="ChEBI" id="CHEBI:15378"/>
        <dbReference type="ChEBI" id="CHEBI:16526"/>
        <dbReference type="ChEBI" id="CHEBI:33019"/>
        <dbReference type="ChEBI" id="CHEBI:37575"/>
        <dbReference type="ChEBI" id="CHEBI:57841"/>
        <dbReference type="ChEBI" id="CHEBI:62899"/>
        <dbReference type="EC" id="2.5.1.3"/>
    </reaction>
</comment>
<evidence type="ECO:0000256" key="4">
    <source>
        <dbReference type="ARBA" id="ARBA00022723"/>
    </source>
</evidence>
<evidence type="ECO:0000313" key="15">
    <source>
        <dbReference type="Proteomes" id="UP000178086"/>
    </source>
</evidence>
<evidence type="ECO:0000256" key="5">
    <source>
        <dbReference type="ARBA" id="ARBA00022842"/>
    </source>
</evidence>
<comment type="catalytic activity">
    <reaction evidence="8 10 11">
        <text>2-(2-carboxy-4-methylthiazol-5-yl)ethyl phosphate + 4-amino-2-methyl-5-(diphosphooxymethyl)pyrimidine + 2 H(+) = thiamine phosphate + CO2 + diphosphate</text>
        <dbReference type="Rhea" id="RHEA:47848"/>
        <dbReference type="ChEBI" id="CHEBI:15378"/>
        <dbReference type="ChEBI" id="CHEBI:16526"/>
        <dbReference type="ChEBI" id="CHEBI:33019"/>
        <dbReference type="ChEBI" id="CHEBI:37575"/>
        <dbReference type="ChEBI" id="CHEBI:57841"/>
        <dbReference type="ChEBI" id="CHEBI:62890"/>
        <dbReference type="EC" id="2.5.1.3"/>
    </reaction>
</comment>
<name>A0A1F2UHE5_9ACTN</name>
<dbReference type="InterPro" id="IPR013785">
    <property type="entry name" value="Aldolase_TIM"/>
</dbReference>
<dbReference type="FunFam" id="3.20.20.70:FF:000096">
    <property type="entry name" value="Thiamine-phosphate synthase"/>
    <property type="match status" value="1"/>
</dbReference>
<dbReference type="HAMAP" id="MF_00097">
    <property type="entry name" value="TMP_synthase"/>
    <property type="match status" value="1"/>
</dbReference>
<comment type="catalytic activity">
    <reaction evidence="7 10 11">
        <text>4-methyl-5-(2-phosphooxyethyl)-thiazole + 4-amino-2-methyl-5-(diphosphooxymethyl)pyrimidine + H(+) = thiamine phosphate + diphosphate</text>
        <dbReference type="Rhea" id="RHEA:22328"/>
        <dbReference type="ChEBI" id="CHEBI:15378"/>
        <dbReference type="ChEBI" id="CHEBI:33019"/>
        <dbReference type="ChEBI" id="CHEBI:37575"/>
        <dbReference type="ChEBI" id="CHEBI:57841"/>
        <dbReference type="ChEBI" id="CHEBI:58296"/>
        <dbReference type="EC" id="2.5.1.3"/>
    </reaction>
</comment>
<evidence type="ECO:0000256" key="12">
    <source>
        <dbReference type="RuleBase" id="RU004253"/>
    </source>
</evidence>
<proteinExistence type="inferred from homology"/>
<dbReference type="PANTHER" id="PTHR20857:SF23">
    <property type="entry name" value="THIAMINE BIOSYNTHETIC BIFUNCTIONAL ENZYME"/>
    <property type="match status" value="1"/>
</dbReference>
<dbReference type="Proteomes" id="UP000178086">
    <property type="component" value="Unassembled WGS sequence"/>
</dbReference>
<keyword evidence="4 10" id="KW-0479">Metal-binding</keyword>
<keyword evidence="5 10" id="KW-0460">Magnesium</keyword>
<dbReference type="InterPro" id="IPR036206">
    <property type="entry name" value="ThiamineP_synth_sf"/>
</dbReference>
<gene>
    <name evidence="10" type="primary">thiE</name>
    <name evidence="14" type="ORF">A2074_03585</name>
</gene>
<feature type="binding site" evidence="10">
    <location>
        <begin position="138"/>
        <end position="140"/>
    </location>
    <ligand>
        <name>2-[(2R,5Z)-2-carboxy-4-methylthiazol-5(2H)-ylidene]ethyl phosphate</name>
        <dbReference type="ChEBI" id="CHEBI:62899"/>
    </ligand>
</feature>
<organism evidence="14 15">
    <name type="scientific">Candidatus Aquicultor primus</name>
    <dbReference type="NCBI Taxonomy" id="1797195"/>
    <lineage>
        <taxon>Bacteria</taxon>
        <taxon>Bacillati</taxon>
        <taxon>Actinomycetota</taxon>
        <taxon>Candidatus Aquicultoria</taxon>
        <taxon>Candidatus Aquicultorales</taxon>
        <taxon>Candidatus Aquicultoraceae</taxon>
        <taxon>Candidatus Aquicultor</taxon>
    </lineage>
</organism>
<keyword evidence="6 10" id="KW-0784">Thiamine biosynthesis</keyword>
<evidence type="ECO:0000256" key="2">
    <source>
        <dbReference type="ARBA" id="ARBA00005165"/>
    </source>
</evidence>
<dbReference type="SUPFAM" id="SSF51391">
    <property type="entry name" value="Thiamin phosphate synthase"/>
    <property type="match status" value="1"/>
</dbReference>
<evidence type="ECO:0000256" key="8">
    <source>
        <dbReference type="ARBA" id="ARBA00047851"/>
    </source>
</evidence>
<feature type="binding site" evidence="10">
    <location>
        <position position="74"/>
    </location>
    <ligand>
        <name>Mg(2+)</name>
        <dbReference type="ChEBI" id="CHEBI:18420"/>
    </ligand>
</feature>
<accession>A0A1F2UHE5</accession>
<dbReference type="NCBIfam" id="TIGR00693">
    <property type="entry name" value="thiE"/>
    <property type="match status" value="1"/>
</dbReference>
<comment type="caution">
    <text evidence="14">The sequence shown here is derived from an EMBL/GenBank/DDBJ whole genome shotgun (WGS) entry which is preliminary data.</text>
</comment>
<feature type="binding site" evidence="10">
    <location>
        <begin position="41"/>
        <end position="45"/>
    </location>
    <ligand>
        <name>4-amino-2-methyl-5-(diphosphooxymethyl)pyrimidine</name>
        <dbReference type="ChEBI" id="CHEBI:57841"/>
    </ligand>
</feature>
<evidence type="ECO:0000313" key="14">
    <source>
        <dbReference type="EMBL" id="OFW32438.1"/>
    </source>
</evidence>
<sequence>MSFRFSLKERVGLYVVTADYQERTHLGMAKAAVAGGARIIQYREKSASSRVMLETAMRLRAITAASGALLIINDRVDIALAVNADGVHLGQDDMPCRTARELMGDGYIIGISATNFAEAIEAAHVGADYIGLGPIYPTMSKDDAAPAMGIEGLVKVVAAVSVPVVAIGGLTSDNIGGVIAAGADGIATISAIAGAADMENEAKLLNDMIERFKQEHMI</sequence>
<protein>
    <recommendedName>
        <fullName evidence="10">Thiamine-phosphate synthase</fullName>
        <shortName evidence="10">TP synthase</shortName>
        <shortName evidence="10">TPS</shortName>
        <ecNumber evidence="10">2.5.1.3</ecNumber>
    </recommendedName>
    <alternativeName>
        <fullName evidence="10">Thiamine-phosphate pyrophosphorylase</fullName>
        <shortName evidence="10">TMP pyrophosphorylase</shortName>
        <shortName evidence="10">TMP-PPase</shortName>
    </alternativeName>
</protein>
<keyword evidence="3 10" id="KW-0808">Transferase</keyword>
<evidence type="ECO:0000256" key="6">
    <source>
        <dbReference type="ARBA" id="ARBA00022977"/>
    </source>
</evidence>
<dbReference type="GO" id="GO:0005737">
    <property type="term" value="C:cytoplasm"/>
    <property type="evidence" value="ECO:0007669"/>
    <property type="project" value="TreeGrafter"/>
</dbReference>
<dbReference type="GO" id="GO:0009229">
    <property type="term" value="P:thiamine diphosphate biosynthetic process"/>
    <property type="evidence" value="ECO:0007669"/>
    <property type="project" value="UniProtKB-UniRule"/>
</dbReference>
<dbReference type="Pfam" id="PF02581">
    <property type="entry name" value="TMP-TENI"/>
    <property type="match status" value="1"/>
</dbReference>
<dbReference type="EC" id="2.5.1.3" evidence="10"/>
<dbReference type="AlphaFoldDB" id="A0A1F2UHE5"/>
<evidence type="ECO:0000256" key="11">
    <source>
        <dbReference type="RuleBase" id="RU003826"/>
    </source>
</evidence>
<feature type="domain" description="Thiamine phosphate synthase/TenI" evidence="13">
    <location>
        <begin position="13"/>
        <end position="192"/>
    </location>
</feature>
<dbReference type="CDD" id="cd00564">
    <property type="entry name" value="TMP_TenI"/>
    <property type="match status" value="1"/>
</dbReference>
<evidence type="ECO:0000256" key="1">
    <source>
        <dbReference type="ARBA" id="ARBA00003814"/>
    </source>
</evidence>
<feature type="binding site" evidence="10">
    <location>
        <position position="73"/>
    </location>
    <ligand>
        <name>4-amino-2-methyl-5-(diphosphooxymethyl)pyrimidine</name>
        <dbReference type="ChEBI" id="CHEBI:57841"/>
    </ligand>
</feature>
<evidence type="ECO:0000256" key="9">
    <source>
        <dbReference type="ARBA" id="ARBA00047883"/>
    </source>
</evidence>
<feature type="binding site" evidence="10">
    <location>
        <position position="141"/>
    </location>
    <ligand>
        <name>4-amino-2-methyl-5-(diphosphooxymethyl)pyrimidine</name>
        <dbReference type="ChEBI" id="CHEBI:57841"/>
    </ligand>
</feature>
<dbReference type="GO" id="GO:0009228">
    <property type="term" value="P:thiamine biosynthetic process"/>
    <property type="evidence" value="ECO:0007669"/>
    <property type="project" value="UniProtKB-KW"/>
</dbReference>
<feature type="binding site" evidence="10">
    <location>
        <begin position="189"/>
        <end position="190"/>
    </location>
    <ligand>
        <name>2-[(2R,5Z)-2-carboxy-4-methylthiazol-5(2H)-ylidene]ethyl phosphate</name>
        <dbReference type="ChEBI" id="CHEBI:62899"/>
    </ligand>
</feature>
<dbReference type="UniPathway" id="UPA00060">
    <property type="reaction ID" value="UER00141"/>
</dbReference>
<dbReference type="EMBL" id="MELI01000095">
    <property type="protein sequence ID" value="OFW32438.1"/>
    <property type="molecule type" value="Genomic_DNA"/>
</dbReference>
<evidence type="ECO:0000256" key="3">
    <source>
        <dbReference type="ARBA" id="ARBA00022679"/>
    </source>
</evidence>
<dbReference type="GO" id="GO:0004789">
    <property type="term" value="F:thiamine-phosphate diphosphorylase activity"/>
    <property type="evidence" value="ECO:0007669"/>
    <property type="project" value="UniProtKB-UniRule"/>
</dbReference>
<dbReference type="Gene3D" id="3.20.20.70">
    <property type="entry name" value="Aldolase class I"/>
    <property type="match status" value="1"/>
</dbReference>
<dbReference type="InterPro" id="IPR022998">
    <property type="entry name" value="ThiamineP_synth_TenI"/>
</dbReference>
<comment type="pathway">
    <text evidence="2 10 12">Cofactor biosynthesis; thiamine diphosphate biosynthesis; thiamine phosphate from 4-amino-2-methyl-5-diphosphomethylpyrimidine and 4-methyl-5-(2-phosphoethyl)-thiazole: step 1/1.</text>
</comment>
<evidence type="ECO:0000256" key="10">
    <source>
        <dbReference type="HAMAP-Rule" id="MF_00097"/>
    </source>
</evidence>
<comment type="similarity">
    <text evidence="10 11">Belongs to the thiamine-phosphate synthase family.</text>
</comment>
<dbReference type="GO" id="GO:0000287">
    <property type="term" value="F:magnesium ion binding"/>
    <property type="evidence" value="ECO:0007669"/>
    <property type="project" value="UniProtKB-UniRule"/>
</dbReference>
<comment type="cofactor">
    <cofactor evidence="10">
        <name>Mg(2+)</name>
        <dbReference type="ChEBI" id="CHEBI:18420"/>
    </cofactor>
    <text evidence="10">Binds 1 Mg(2+) ion per subunit.</text>
</comment>
<dbReference type="InterPro" id="IPR034291">
    <property type="entry name" value="TMP_synthase"/>
</dbReference>